<evidence type="ECO:0000259" key="2">
    <source>
        <dbReference type="Pfam" id="PF22124"/>
    </source>
</evidence>
<evidence type="ECO:0000313" key="4">
    <source>
        <dbReference type="Proteomes" id="UP000204551"/>
    </source>
</evidence>
<organism evidence="3 4">
    <name type="scientific">Arenibacter algicola</name>
    <dbReference type="NCBI Taxonomy" id="616991"/>
    <lineage>
        <taxon>Bacteria</taxon>
        <taxon>Pseudomonadati</taxon>
        <taxon>Bacteroidota</taxon>
        <taxon>Flavobacteriia</taxon>
        <taxon>Flavobacteriales</taxon>
        <taxon>Flavobacteriaceae</taxon>
        <taxon>Arenibacter</taxon>
    </lineage>
</organism>
<dbReference type="Gene3D" id="1.50.10.10">
    <property type="match status" value="1"/>
</dbReference>
<dbReference type="Gene3D" id="2.70.98.50">
    <property type="entry name" value="putative glycoside hydrolase family protein from bacillus halodurans"/>
    <property type="match status" value="1"/>
</dbReference>
<dbReference type="InterPro" id="IPR054363">
    <property type="entry name" value="GH95_cat"/>
</dbReference>
<dbReference type="InterPro" id="IPR049053">
    <property type="entry name" value="AFCA-like_C"/>
</dbReference>
<dbReference type="KEGG" id="aalg:AREALGSMS7_01617"/>
<dbReference type="PANTHER" id="PTHR31084:SF0">
    <property type="entry name" value="ALPHA-L-FUCOSIDASE 2"/>
    <property type="match status" value="1"/>
</dbReference>
<accession>A0A221UUR3</accession>
<dbReference type="Proteomes" id="UP000204551">
    <property type="component" value="Chromosome"/>
</dbReference>
<dbReference type="PANTHER" id="PTHR31084">
    <property type="entry name" value="ALPHA-L-FUCOSIDASE 2"/>
    <property type="match status" value="1"/>
</dbReference>
<dbReference type="SUPFAM" id="SSF48208">
    <property type="entry name" value="Six-hairpin glycosidases"/>
    <property type="match status" value="1"/>
</dbReference>
<dbReference type="GO" id="GO:0005975">
    <property type="term" value="P:carbohydrate metabolic process"/>
    <property type="evidence" value="ECO:0007669"/>
    <property type="project" value="InterPro"/>
</dbReference>
<dbReference type="InterPro" id="IPR012341">
    <property type="entry name" value="6hp_glycosidase-like_sf"/>
</dbReference>
<dbReference type="RefSeq" id="WP_198319215.1">
    <property type="nucleotide sequence ID" value="NZ_CP022515.1"/>
</dbReference>
<dbReference type="InterPro" id="IPR013780">
    <property type="entry name" value="Glyco_hydro_b"/>
</dbReference>
<dbReference type="EMBL" id="CP022515">
    <property type="protein sequence ID" value="ASO05085.1"/>
    <property type="molecule type" value="Genomic_DNA"/>
</dbReference>
<dbReference type="Pfam" id="PF22124">
    <property type="entry name" value="Glyco_hydro_95_cat"/>
    <property type="match status" value="1"/>
</dbReference>
<sequence length="843" mass="94738">MKALFDTFYSITIIITCTLTFSTSFAQNLNLPTTYEQLNMRSSPFKVTDSYLSRHDIIFQAPTDLEAEGFPMGNGNLGGMIWNHDNGIEIQINKNDLWSAPIPEESDMSILKHAARLKIDFGVPVFSWIHIGDFTGRLSLSNGEVSYKATSGFSSTQINTWLAHGKNVWVIECENVPFKDFTTDKLITTVSLERIGSRAFTGWYGGGFPKNEKISIGNANTIAKGGDLIIRENTDGLDFVVACRIIDAQSKPAIIGRHRGELKTDSPKLTILVSVVTSKESNSPGRDAIALLDGVEKQTIANLKQEKDNWYQKFWSNSFVKLGNDYLENIYYMRRYLMAAGSQGPYPIAFNGGLWRWNRDVINWGTPHHWNTQQQYWGLAAQNDLQLMSPYINTYLKMTPYLEDLANEKGGGSNAILLTEAHDFDGKQASKDWGPMAKSYTQASQVAQWFWDYYQFTGNSDFLRGDAYPFMKKASNFYLNKLQWDKQEKQYSLISTLYESENIKKAKNVLSDRVAIEALFRNCISAAKQLNMDKDKIREWQHVIDNLWPIGYEADENCGELPTAAEAYFTENRYTPFNWAVGGAPAFPTGLIGIDNSETHLGKAVINFIKCNGMVNAHYPTPIVAARMGMGDEALTYLLNGIKEHQNFPQGLLTNVTGYPHNIYNLKSVHDLIGGYKIRSKPFFQMGMEPISDYATTVNEMLLQSNEGKIRVFPAIPSSWKDSSDVAFTLRARGAFMVSSFMDKQGNIAQVGIKSLQGNICKLQNPWPGKRVVVYSNNELVKIKKQAGDVISFVTKTDAEYSVRLAGASVDIEKVIYESQPNNRPKKLGPRTLGKISGWNKDF</sequence>
<dbReference type="Pfam" id="PF21307">
    <property type="entry name" value="Glyco_hydro_95_C"/>
    <property type="match status" value="1"/>
</dbReference>
<name>A0A221UUR3_9FLAO</name>
<evidence type="ECO:0000259" key="1">
    <source>
        <dbReference type="Pfam" id="PF21307"/>
    </source>
</evidence>
<proteinExistence type="predicted"/>
<protein>
    <submittedName>
        <fullName evidence="3">Alpha-L-fucosidase</fullName>
    </submittedName>
</protein>
<evidence type="ECO:0000313" key="3">
    <source>
        <dbReference type="EMBL" id="ASO05085.1"/>
    </source>
</evidence>
<reference evidence="3 4" key="1">
    <citation type="submission" date="2017-07" db="EMBL/GenBank/DDBJ databases">
        <title>Genome Sequence of Arenibacter algicola Strain SMS7 Isolated from a culture of the Diatom Skeletonema marinoi.</title>
        <authorList>
            <person name="Topel M."/>
            <person name="Pinder M.I.M."/>
            <person name="Johansson O.N."/>
            <person name="Kourtchenko O."/>
            <person name="Godhe A."/>
            <person name="Clarke A.K."/>
        </authorList>
    </citation>
    <scope>NUCLEOTIDE SEQUENCE [LARGE SCALE GENOMIC DNA]</scope>
    <source>
        <strain evidence="3 4">SMS7</strain>
    </source>
</reference>
<dbReference type="InterPro" id="IPR008928">
    <property type="entry name" value="6-hairpin_glycosidase_sf"/>
</dbReference>
<feature type="domain" description="Glycosyl hydrolase family 95 catalytic" evidence="2">
    <location>
        <begin position="324"/>
        <end position="554"/>
    </location>
</feature>
<dbReference type="Gene3D" id="2.60.40.1180">
    <property type="entry name" value="Golgi alpha-mannosidase II"/>
    <property type="match status" value="1"/>
</dbReference>
<dbReference type="GO" id="GO:0004560">
    <property type="term" value="F:alpha-L-fucosidase activity"/>
    <property type="evidence" value="ECO:0007669"/>
    <property type="project" value="TreeGrafter"/>
</dbReference>
<gene>
    <name evidence="3" type="ORF">AREALGSMS7_01617</name>
</gene>
<dbReference type="AlphaFoldDB" id="A0A221UUR3"/>
<feature type="domain" description="Alpha fucosidase A-like C-terminal" evidence="1">
    <location>
        <begin position="704"/>
        <end position="803"/>
    </location>
</feature>